<evidence type="ECO:0000256" key="5">
    <source>
        <dbReference type="SAM" id="MobiDB-lite"/>
    </source>
</evidence>
<keyword evidence="6" id="KW-0472">Membrane</keyword>
<feature type="domain" description="CopC" evidence="8">
    <location>
        <begin position="37"/>
        <end position="131"/>
    </location>
</feature>
<evidence type="ECO:0000256" key="2">
    <source>
        <dbReference type="ARBA" id="ARBA00022723"/>
    </source>
</evidence>
<protein>
    <submittedName>
        <fullName evidence="9">Copper resistance protein CopC</fullName>
    </submittedName>
</protein>
<feature type="compositionally biased region" description="Low complexity" evidence="5">
    <location>
        <begin position="140"/>
        <end position="169"/>
    </location>
</feature>
<dbReference type="InterPro" id="IPR007348">
    <property type="entry name" value="CopC_dom"/>
</dbReference>
<evidence type="ECO:0000256" key="3">
    <source>
        <dbReference type="ARBA" id="ARBA00022729"/>
    </source>
</evidence>
<comment type="caution">
    <text evidence="9">The sequence shown here is derived from an EMBL/GenBank/DDBJ whole genome shotgun (WGS) entry which is preliminary data.</text>
</comment>
<feature type="region of interest" description="Disordered" evidence="5">
    <location>
        <begin position="210"/>
        <end position="245"/>
    </location>
</feature>
<organism evidence="9 10">
    <name type="scientific">Cellulomonas avistercoris</name>
    <dbReference type="NCBI Taxonomy" id="2762242"/>
    <lineage>
        <taxon>Bacteria</taxon>
        <taxon>Bacillati</taxon>
        <taxon>Actinomycetota</taxon>
        <taxon>Actinomycetes</taxon>
        <taxon>Micrococcales</taxon>
        <taxon>Cellulomonadaceae</taxon>
        <taxon>Cellulomonas</taxon>
    </lineage>
</organism>
<dbReference type="RefSeq" id="WP_191784878.1">
    <property type="nucleotide sequence ID" value="NZ_JACSQV010000024.1"/>
</dbReference>
<dbReference type="Gene3D" id="2.60.40.1220">
    <property type="match status" value="1"/>
</dbReference>
<dbReference type="PANTHER" id="PTHR34820:SF4">
    <property type="entry name" value="INNER MEMBRANE PROTEIN YEBZ"/>
    <property type="match status" value="1"/>
</dbReference>
<feature type="chain" id="PRO_5045715214" evidence="7">
    <location>
        <begin position="37"/>
        <end position="245"/>
    </location>
</feature>
<dbReference type="EMBL" id="JACSQV010000024">
    <property type="protein sequence ID" value="MBD7920232.1"/>
    <property type="molecule type" value="Genomic_DNA"/>
</dbReference>
<keyword evidence="3 7" id="KW-0732">Signal</keyword>
<reference evidence="9 10" key="1">
    <citation type="submission" date="2020-08" db="EMBL/GenBank/DDBJ databases">
        <title>A Genomic Blueprint of the Chicken Gut Microbiome.</title>
        <authorList>
            <person name="Gilroy R."/>
            <person name="Ravi A."/>
            <person name="Getino M."/>
            <person name="Pursley I."/>
            <person name="Horton D.L."/>
            <person name="Alikhan N.-F."/>
            <person name="Baker D."/>
            <person name="Gharbi K."/>
            <person name="Hall N."/>
            <person name="Watson M."/>
            <person name="Adriaenssens E.M."/>
            <person name="Foster-Nyarko E."/>
            <person name="Jarju S."/>
            <person name="Secka A."/>
            <person name="Antonio M."/>
            <person name="Oren A."/>
            <person name="Chaudhuri R."/>
            <person name="La Ragione R.M."/>
            <person name="Hildebrand F."/>
            <person name="Pallen M.J."/>
        </authorList>
    </citation>
    <scope>NUCLEOTIDE SEQUENCE [LARGE SCALE GENOMIC DNA]</scope>
    <source>
        <strain evidence="9 10">Sa3CUA2</strain>
    </source>
</reference>
<proteinExistence type="predicted"/>
<evidence type="ECO:0000256" key="4">
    <source>
        <dbReference type="ARBA" id="ARBA00023008"/>
    </source>
</evidence>
<gene>
    <name evidence="9" type="ORF">H9657_18320</name>
</gene>
<keyword evidence="2" id="KW-0479">Metal-binding</keyword>
<dbReference type="Proteomes" id="UP000604241">
    <property type="component" value="Unassembled WGS sequence"/>
</dbReference>
<dbReference type="PANTHER" id="PTHR34820">
    <property type="entry name" value="INNER MEMBRANE PROTEIN YEBZ"/>
    <property type="match status" value="1"/>
</dbReference>
<keyword evidence="6" id="KW-1133">Transmembrane helix</keyword>
<dbReference type="Pfam" id="PF04234">
    <property type="entry name" value="CopC"/>
    <property type="match status" value="1"/>
</dbReference>
<feature type="region of interest" description="Disordered" evidence="5">
    <location>
        <begin position="140"/>
        <end position="173"/>
    </location>
</feature>
<evidence type="ECO:0000313" key="10">
    <source>
        <dbReference type="Proteomes" id="UP000604241"/>
    </source>
</evidence>
<accession>A0ABR8QIH5</accession>
<evidence type="ECO:0000313" key="9">
    <source>
        <dbReference type="EMBL" id="MBD7920232.1"/>
    </source>
</evidence>
<dbReference type="InterPro" id="IPR032694">
    <property type="entry name" value="CopC/D"/>
</dbReference>
<name>A0ABR8QIH5_9CELL</name>
<evidence type="ECO:0000256" key="6">
    <source>
        <dbReference type="SAM" id="Phobius"/>
    </source>
</evidence>
<keyword evidence="6" id="KW-0812">Transmembrane</keyword>
<comment type="subcellular location">
    <subcellularLocation>
        <location evidence="1">Cell envelope</location>
    </subcellularLocation>
</comment>
<keyword evidence="4" id="KW-0186">Copper</keyword>
<sequence>MSRVVPVLRARAARRSGVLAALVLLMAVLGAAPAAAHNTLRSTDPADGSSVATPPTQVTLTFDQPAVELGTQVVVTGPDGAVVSDGPAQLVDVSVVQPLVATPLPAGTYAVDWRVTSADGHPLSGSLTFAVTAPAAVEPTAAPETPDATPAADAATDPTAEPTAEPAPTSDDVTMTAVEGPLEEEGTSPWVWAAVGVGALVAVAGGATAAVVTQRRRAAQTGDAPAGSGTGTSDDRADGGPSTGA</sequence>
<dbReference type="SUPFAM" id="SSF81296">
    <property type="entry name" value="E set domains"/>
    <property type="match status" value="1"/>
</dbReference>
<dbReference type="InterPro" id="IPR014756">
    <property type="entry name" value="Ig_E-set"/>
</dbReference>
<feature type="transmembrane region" description="Helical" evidence="6">
    <location>
        <begin position="190"/>
        <end position="212"/>
    </location>
</feature>
<evidence type="ECO:0000256" key="7">
    <source>
        <dbReference type="SAM" id="SignalP"/>
    </source>
</evidence>
<feature type="signal peptide" evidence="7">
    <location>
        <begin position="1"/>
        <end position="36"/>
    </location>
</feature>
<evidence type="ECO:0000259" key="8">
    <source>
        <dbReference type="Pfam" id="PF04234"/>
    </source>
</evidence>
<dbReference type="InterPro" id="IPR014755">
    <property type="entry name" value="Cu-Rt/internalin_Ig-like"/>
</dbReference>
<keyword evidence="10" id="KW-1185">Reference proteome</keyword>
<evidence type="ECO:0000256" key="1">
    <source>
        <dbReference type="ARBA" id="ARBA00004196"/>
    </source>
</evidence>